<dbReference type="PANTHER" id="PTHR47707:SF1">
    <property type="entry name" value="NUDIX HYDROLASE FAMILY PROTEIN"/>
    <property type="match status" value="1"/>
</dbReference>
<comment type="caution">
    <text evidence="20">The sequence shown here is derived from an EMBL/GenBank/DDBJ whole genome shotgun (WGS) entry which is preliminary data.</text>
</comment>
<dbReference type="STRING" id="562729.RNAN_0696"/>
<feature type="binding site" evidence="18">
    <location>
        <position position="58"/>
    </location>
    <ligand>
        <name>Mg(2+)</name>
        <dbReference type="ChEBI" id="CHEBI:18420"/>
    </ligand>
</feature>
<evidence type="ECO:0000313" key="20">
    <source>
        <dbReference type="EMBL" id="GAB57727.1"/>
    </source>
</evidence>
<dbReference type="InterPro" id="IPR015797">
    <property type="entry name" value="NUDIX_hydrolase-like_dom_sf"/>
</dbReference>
<protein>
    <recommendedName>
        <fullName evidence="13">8-oxo-dGTP diphosphatase</fullName>
        <ecNumber evidence="12">3.6.1.55</ecNumber>
    </recommendedName>
    <alternativeName>
        <fullName evidence="16">7,8-dihydro-8-oxoguanine-triphosphatase</fullName>
    </alternativeName>
    <alternativeName>
        <fullName evidence="15">Mutator protein MutT</fullName>
    </alternativeName>
    <alternativeName>
        <fullName evidence="14">dGTP pyrophosphohydrolase</fullName>
    </alternativeName>
</protein>
<keyword evidence="6" id="KW-0227">DNA damage</keyword>
<evidence type="ECO:0000256" key="13">
    <source>
        <dbReference type="ARBA" id="ARBA00040794"/>
    </source>
</evidence>
<comment type="similarity">
    <text evidence="2">Belongs to the Nudix hydrolase family.</text>
</comment>
<dbReference type="GO" id="GO:0044715">
    <property type="term" value="F:8-oxo-dGDP phosphatase activity"/>
    <property type="evidence" value="ECO:0007669"/>
    <property type="project" value="TreeGrafter"/>
</dbReference>
<keyword evidence="7" id="KW-0378">Hydrolase</keyword>
<evidence type="ECO:0000256" key="7">
    <source>
        <dbReference type="ARBA" id="ARBA00022801"/>
    </source>
</evidence>
<keyword evidence="5 18" id="KW-0479">Metal-binding</keyword>
<keyword evidence="4" id="KW-0235">DNA replication</keyword>
<feature type="binding site" evidence="17">
    <location>
        <position position="120"/>
    </location>
    <ligand>
        <name>8-oxo-dGTP</name>
        <dbReference type="ChEBI" id="CHEBI:77896"/>
    </ligand>
</feature>
<comment type="catalytic activity">
    <reaction evidence="10">
        <text>8-oxo-dGTP + H2O = 8-oxo-dGMP + diphosphate + H(+)</text>
        <dbReference type="Rhea" id="RHEA:31575"/>
        <dbReference type="ChEBI" id="CHEBI:15377"/>
        <dbReference type="ChEBI" id="CHEBI:15378"/>
        <dbReference type="ChEBI" id="CHEBI:33019"/>
        <dbReference type="ChEBI" id="CHEBI:63224"/>
        <dbReference type="ChEBI" id="CHEBI:77896"/>
        <dbReference type="EC" id="3.6.1.55"/>
    </reaction>
</comment>
<dbReference type="GO" id="GO:0006260">
    <property type="term" value="P:DNA replication"/>
    <property type="evidence" value="ECO:0007669"/>
    <property type="project" value="UniProtKB-KW"/>
</dbReference>
<dbReference type="Pfam" id="PF14815">
    <property type="entry name" value="NUDIX_4"/>
    <property type="match status" value="1"/>
</dbReference>
<evidence type="ECO:0000256" key="6">
    <source>
        <dbReference type="ARBA" id="ARBA00022763"/>
    </source>
</evidence>
<evidence type="ECO:0000256" key="8">
    <source>
        <dbReference type="ARBA" id="ARBA00022842"/>
    </source>
</evidence>
<dbReference type="NCBIfam" id="TIGR00586">
    <property type="entry name" value="mutt"/>
    <property type="match status" value="1"/>
</dbReference>
<keyword evidence="9" id="KW-0234">DNA repair</keyword>
<feature type="binding site" evidence="17">
    <location>
        <position position="24"/>
    </location>
    <ligand>
        <name>8-oxo-dGTP</name>
        <dbReference type="ChEBI" id="CHEBI:77896"/>
    </ligand>
</feature>
<evidence type="ECO:0000256" key="11">
    <source>
        <dbReference type="ARBA" id="ARBA00036904"/>
    </source>
</evidence>
<evidence type="ECO:0000256" key="14">
    <source>
        <dbReference type="ARBA" id="ARBA00041592"/>
    </source>
</evidence>
<evidence type="ECO:0000256" key="12">
    <source>
        <dbReference type="ARBA" id="ARBA00038905"/>
    </source>
</evidence>
<evidence type="ECO:0000256" key="5">
    <source>
        <dbReference type="ARBA" id="ARBA00022723"/>
    </source>
</evidence>
<comment type="catalytic activity">
    <reaction evidence="11">
        <text>8-oxo-GTP + H2O = 8-oxo-GMP + diphosphate + H(+)</text>
        <dbReference type="Rhea" id="RHEA:67616"/>
        <dbReference type="ChEBI" id="CHEBI:15377"/>
        <dbReference type="ChEBI" id="CHEBI:15378"/>
        <dbReference type="ChEBI" id="CHEBI:33019"/>
        <dbReference type="ChEBI" id="CHEBI:143553"/>
        <dbReference type="ChEBI" id="CHEBI:145694"/>
    </reaction>
</comment>
<keyword evidence="21" id="KW-1185">Reference proteome</keyword>
<evidence type="ECO:0000256" key="1">
    <source>
        <dbReference type="ARBA" id="ARBA00001946"/>
    </source>
</evidence>
<feature type="binding site" evidence="17">
    <location>
        <begin position="35"/>
        <end position="38"/>
    </location>
    <ligand>
        <name>8-oxo-dGTP</name>
        <dbReference type="ChEBI" id="CHEBI:77896"/>
    </ligand>
</feature>
<dbReference type="FunFam" id="3.90.79.10:FF:000014">
    <property type="entry name" value="8-oxo-dGTP diphosphatase MutT"/>
    <property type="match status" value="1"/>
</dbReference>
<dbReference type="GO" id="GO:0008413">
    <property type="term" value="F:8-oxo-7,8-dihydroguanosine triphosphate pyrophosphatase activity"/>
    <property type="evidence" value="ECO:0007669"/>
    <property type="project" value="InterPro"/>
</dbReference>
<comment type="cofactor">
    <cofactor evidence="1 18">
        <name>Mg(2+)</name>
        <dbReference type="ChEBI" id="CHEBI:18420"/>
    </cofactor>
</comment>
<dbReference type="PRINTS" id="PR00502">
    <property type="entry name" value="NUDIXFAMILY"/>
</dbReference>
<dbReference type="PANTHER" id="PTHR47707">
    <property type="entry name" value="8-OXO-DGTP DIPHOSPHATASE"/>
    <property type="match status" value="1"/>
</dbReference>
<evidence type="ECO:0000256" key="16">
    <source>
        <dbReference type="ARBA" id="ARBA00042798"/>
    </source>
</evidence>
<dbReference type="InterPro" id="IPR000086">
    <property type="entry name" value="NUDIX_hydrolase_dom"/>
</dbReference>
<keyword evidence="3" id="KW-0515">Mutator protein</keyword>
<dbReference type="SUPFAM" id="SSF55811">
    <property type="entry name" value="Nudix"/>
    <property type="match status" value="1"/>
</dbReference>
<dbReference type="EMBL" id="BAFK01000003">
    <property type="protein sequence ID" value="GAB57727.1"/>
    <property type="molecule type" value="Genomic_DNA"/>
</dbReference>
<organism evidence="20 21">
    <name type="scientific">Rheinheimera nanhaiensis E407-8</name>
    <dbReference type="NCBI Taxonomy" id="562729"/>
    <lineage>
        <taxon>Bacteria</taxon>
        <taxon>Pseudomonadati</taxon>
        <taxon>Pseudomonadota</taxon>
        <taxon>Gammaproteobacteria</taxon>
        <taxon>Chromatiales</taxon>
        <taxon>Chromatiaceae</taxon>
        <taxon>Rheinheimera</taxon>
    </lineage>
</organism>
<evidence type="ECO:0000256" key="2">
    <source>
        <dbReference type="ARBA" id="ARBA00005582"/>
    </source>
</evidence>
<feature type="binding site" evidence="18">
    <location>
        <position position="38"/>
    </location>
    <ligand>
        <name>Mg(2+)</name>
        <dbReference type="ChEBI" id="CHEBI:18420"/>
    </ligand>
</feature>
<dbReference type="InterPro" id="IPR020476">
    <property type="entry name" value="Nudix_hydrolase"/>
</dbReference>
<evidence type="ECO:0000256" key="15">
    <source>
        <dbReference type="ARBA" id="ARBA00041979"/>
    </source>
</evidence>
<dbReference type="InterPro" id="IPR047127">
    <property type="entry name" value="MutT-like"/>
</dbReference>
<dbReference type="PROSITE" id="PS51462">
    <property type="entry name" value="NUDIX"/>
    <property type="match status" value="1"/>
</dbReference>
<evidence type="ECO:0000256" key="4">
    <source>
        <dbReference type="ARBA" id="ARBA00022705"/>
    </source>
</evidence>
<gene>
    <name evidence="20" type="primary">mutT</name>
    <name evidence="20" type="ORF">RNAN_0696</name>
</gene>
<evidence type="ECO:0000256" key="17">
    <source>
        <dbReference type="PIRSR" id="PIRSR603561-1"/>
    </source>
</evidence>
<proteinExistence type="inferred from homology"/>
<name>I1DUJ9_9GAMM</name>
<evidence type="ECO:0000256" key="9">
    <source>
        <dbReference type="ARBA" id="ARBA00023204"/>
    </source>
</evidence>
<reference evidence="20 21" key="1">
    <citation type="journal article" date="2012" name="J. Bacteriol.">
        <title>Genome Sequence of the Protease-Producing Bacterium Rheinheimera nanhaiensis E407-8T, Isolated from Deep-Sea Sediment of the South China Sea.</title>
        <authorList>
            <person name="Zhang X.-Y."/>
            <person name="Zhang Y.-J."/>
            <person name="Qin Q.-L."/>
            <person name="Xie B.-B."/>
            <person name="Chen X.-L."/>
            <person name="Zhou B.-C."/>
            <person name="Zhang Y.-Z."/>
        </authorList>
    </citation>
    <scope>NUCLEOTIDE SEQUENCE [LARGE SCALE GENOMIC DNA]</scope>
    <source>
        <strain evidence="20 21">E407-8</strain>
    </source>
</reference>
<feature type="domain" description="Nudix hydrolase" evidence="19">
    <location>
        <begin position="3"/>
        <end position="131"/>
    </location>
</feature>
<dbReference type="EC" id="3.6.1.55" evidence="12"/>
<evidence type="ECO:0000256" key="3">
    <source>
        <dbReference type="ARBA" id="ARBA00022457"/>
    </source>
</evidence>
<dbReference type="Gene3D" id="3.90.79.10">
    <property type="entry name" value="Nucleoside Triphosphate Pyrophosphohydrolase"/>
    <property type="match status" value="1"/>
</dbReference>
<evidence type="ECO:0000313" key="21">
    <source>
        <dbReference type="Proteomes" id="UP000004374"/>
    </source>
</evidence>
<dbReference type="CDD" id="cd03425">
    <property type="entry name" value="NUDIX_MutT_NudA_like"/>
    <property type="match status" value="1"/>
</dbReference>
<evidence type="ECO:0000256" key="18">
    <source>
        <dbReference type="PIRSR" id="PIRSR603561-2"/>
    </source>
</evidence>
<dbReference type="GO" id="GO:0006281">
    <property type="term" value="P:DNA repair"/>
    <property type="evidence" value="ECO:0007669"/>
    <property type="project" value="UniProtKB-KW"/>
</dbReference>
<dbReference type="GO" id="GO:0044716">
    <property type="term" value="F:8-oxo-GDP phosphatase activity"/>
    <property type="evidence" value="ECO:0007669"/>
    <property type="project" value="TreeGrafter"/>
</dbReference>
<sequence length="138" mass="15362">MTNKVVHVAVGVIVRGEQILLALRGSKQHQGGKWEFPGGKVESGETVPQALARELLEEVAIEVTQSSAFMQLEYAYPEKTVLLDIYLVSAFNGEPHGREGQPLRWVDVNALDSIEFPDANQPIVERIQQYFATQTIND</sequence>
<dbReference type="GO" id="GO:0035539">
    <property type="term" value="F:8-oxo-7,8-dihydrodeoxyguanosine triphosphate pyrophosphatase activity"/>
    <property type="evidence" value="ECO:0007669"/>
    <property type="project" value="UniProtKB-EC"/>
</dbReference>
<dbReference type="RefSeq" id="WP_008218756.1">
    <property type="nucleotide sequence ID" value="NZ_BAFK01000003.1"/>
</dbReference>
<evidence type="ECO:0000256" key="10">
    <source>
        <dbReference type="ARBA" id="ARBA00035861"/>
    </source>
</evidence>
<dbReference type="Proteomes" id="UP000004374">
    <property type="component" value="Unassembled WGS sequence"/>
</dbReference>
<dbReference type="InterPro" id="IPR029119">
    <property type="entry name" value="MutY_C"/>
</dbReference>
<accession>I1DUJ9</accession>
<dbReference type="AlphaFoldDB" id="I1DUJ9"/>
<evidence type="ECO:0000259" key="19">
    <source>
        <dbReference type="PROSITE" id="PS51462"/>
    </source>
</evidence>
<feature type="binding site" evidence="17">
    <location>
        <position position="29"/>
    </location>
    <ligand>
        <name>8-oxo-dGTP</name>
        <dbReference type="ChEBI" id="CHEBI:77896"/>
    </ligand>
</feature>
<dbReference type="InterPro" id="IPR003561">
    <property type="entry name" value="Mutator_MutT"/>
</dbReference>
<keyword evidence="8 18" id="KW-0460">Magnesium</keyword>
<dbReference type="OrthoDB" id="9810648at2"/>
<dbReference type="GO" id="GO:0046872">
    <property type="term" value="F:metal ion binding"/>
    <property type="evidence" value="ECO:0007669"/>
    <property type="project" value="UniProtKB-KW"/>
</dbReference>